<name>A0A291Q795_9ACTN</name>
<dbReference type="RefSeq" id="WP_199843038.1">
    <property type="nucleotide sequence ID" value="NZ_CP022685.1"/>
</dbReference>
<dbReference type="Proteomes" id="UP000221011">
    <property type="component" value="Chromosome"/>
</dbReference>
<dbReference type="AlphaFoldDB" id="A0A291Q795"/>
<proteinExistence type="predicted"/>
<organism evidence="1 2">
    <name type="scientific">Streptomyces formicae</name>
    <dbReference type="NCBI Taxonomy" id="1616117"/>
    <lineage>
        <taxon>Bacteria</taxon>
        <taxon>Bacillati</taxon>
        <taxon>Actinomycetota</taxon>
        <taxon>Actinomycetes</taxon>
        <taxon>Kitasatosporales</taxon>
        <taxon>Streptomycetaceae</taxon>
        <taxon>Streptomyces</taxon>
    </lineage>
</organism>
<dbReference type="EMBL" id="CP022685">
    <property type="protein sequence ID" value="ATL27363.1"/>
    <property type="molecule type" value="Genomic_DNA"/>
</dbReference>
<reference evidence="1 2" key="1">
    <citation type="submission" date="2017-08" db="EMBL/GenBank/DDBJ databases">
        <title>Complete Genome Sequence of Streptomyces formicae KY5, the formicamycin producer.</title>
        <authorList>
            <person name="Holmes N.A."/>
            <person name="Devine R."/>
            <person name="Qin Z."/>
            <person name="Seipke R.F."/>
            <person name="Wilkinson B."/>
            <person name="Hutchings M.I."/>
        </authorList>
    </citation>
    <scope>NUCLEOTIDE SEQUENCE [LARGE SCALE GENOMIC DNA]</scope>
    <source>
        <strain evidence="1 2">KY5</strain>
    </source>
</reference>
<protein>
    <submittedName>
        <fullName evidence="1">Uncharacterized protein</fullName>
    </submittedName>
</protein>
<accession>A0A291Q795</accession>
<sequence length="56" mass="5678">MLEGCGALEIPADPGLTIVTYTLAPDSPQAAAFLRLQQHMPALAKAPGVEAGSSSL</sequence>
<dbReference type="KEGG" id="sfk:KY5_2345c"/>
<evidence type="ECO:0000313" key="2">
    <source>
        <dbReference type="Proteomes" id="UP000221011"/>
    </source>
</evidence>
<evidence type="ECO:0000313" key="1">
    <source>
        <dbReference type="EMBL" id="ATL27363.1"/>
    </source>
</evidence>
<keyword evidence="2" id="KW-1185">Reference proteome</keyword>
<gene>
    <name evidence="1" type="ORF">KY5_2345c</name>
</gene>